<dbReference type="GeneID" id="70125586"/>
<name>A0A9P8UDH2_9PEZI</name>
<evidence type="ECO:0000256" key="3">
    <source>
        <dbReference type="ARBA" id="ARBA00022989"/>
    </source>
</evidence>
<feature type="region of interest" description="Disordered" evidence="6">
    <location>
        <begin position="301"/>
        <end position="326"/>
    </location>
</feature>
<comment type="similarity">
    <text evidence="5">Belongs to the SAT4 family.</text>
</comment>
<feature type="transmembrane region" description="Helical" evidence="7">
    <location>
        <begin position="252"/>
        <end position="272"/>
    </location>
</feature>
<dbReference type="RefSeq" id="XP_045954459.1">
    <property type="nucleotide sequence ID" value="XM_046096694.1"/>
</dbReference>
<comment type="caution">
    <text evidence="9">The sequence shown here is derived from an EMBL/GenBank/DDBJ whole genome shotgun (WGS) entry which is preliminary data.</text>
</comment>
<comment type="subcellular location">
    <subcellularLocation>
        <location evidence="1">Membrane</location>
        <topology evidence="1">Multi-pass membrane protein</topology>
    </subcellularLocation>
</comment>
<reference evidence="9" key="1">
    <citation type="journal article" date="2021" name="Nat. Commun.">
        <title>Genetic determinants of endophytism in the Arabidopsis root mycobiome.</title>
        <authorList>
            <person name="Mesny F."/>
            <person name="Miyauchi S."/>
            <person name="Thiergart T."/>
            <person name="Pickel B."/>
            <person name="Atanasova L."/>
            <person name="Karlsson M."/>
            <person name="Huettel B."/>
            <person name="Barry K.W."/>
            <person name="Haridas S."/>
            <person name="Chen C."/>
            <person name="Bauer D."/>
            <person name="Andreopoulos W."/>
            <person name="Pangilinan J."/>
            <person name="LaButti K."/>
            <person name="Riley R."/>
            <person name="Lipzen A."/>
            <person name="Clum A."/>
            <person name="Drula E."/>
            <person name="Henrissat B."/>
            <person name="Kohler A."/>
            <person name="Grigoriev I.V."/>
            <person name="Martin F.M."/>
            <person name="Hacquard S."/>
        </authorList>
    </citation>
    <scope>NUCLEOTIDE SEQUENCE</scope>
    <source>
        <strain evidence="9">MPI-SDFR-AT-0073</strain>
    </source>
</reference>
<protein>
    <recommendedName>
        <fullName evidence="8">Rhodopsin domain-containing protein</fullName>
    </recommendedName>
</protein>
<feature type="transmembrane region" description="Helical" evidence="7">
    <location>
        <begin position="210"/>
        <end position="232"/>
    </location>
</feature>
<evidence type="ECO:0000313" key="9">
    <source>
        <dbReference type="EMBL" id="KAH6647947.1"/>
    </source>
</evidence>
<gene>
    <name evidence="9" type="ORF">BKA67DRAFT_401338</name>
</gene>
<evidence type="ECO:0000256" key="4">
    <source>
        <dbReference type="ARBA" id="ARBA00023136"/>
    </source>
</evidence>
<keyword evidence="2 7" id="KW-0812">Transmembrane</keyword>
<feature type="transmembrane region" description="Helical" evidence="7">
    <location>
        <begin position="129"/>
        <end position="152"/>
    </location>
</feature>
<evidence type="ECO:0000256" key="5">
    <source>
        <dbReference type="ARBA" id="ARBA00038359"/>
    </source>
</evidence>
<dbReference type="Proteomes" id="UP000758603">
    <property type="component" value="Unassembled WGS sequence"/>
</dbReference>
<evidence type="ECO:0000256" key="2">
    <source>
        <dbReference type="ARBA" id="ARBA00022692"/>
    </source>
</evidence>
<dbReference type="InterPro" id="IPR052337">
    <property type="entry name" value="SAT4-like"/>
</dbReference>
<evidence type="ECO:0000259" key="8">
    <source>
        <dbReference type="Pfam" id="PF20684"/>
    </source>
</evidence>
<dbReference type="OrthoDB" id="5391602at2759"/>
<dbReference type="Pfam" id="PF20684">
    <property type="entry name" value="Fung_rhodopsin"/>
    <property type="match status" value="1"/>
</dbReference>
<feature type="transmembrane region" description="Helical" evidence="7">
    <location>
        <begin position="96"/>
        <end position="117"/>
    </location>
</feature>
<keyword evidence="3 7" id="KW-1133">Transmembrane helix</keyword>
<feature type="transmembrane region" description="Helical" evidence="7">
    <location>
        <begin position="12"/>
        <end position="31"/>
    </location>
</feature>
<feature type="transmembrane region" description="Helical" evidence="7">
    <location>
        <begin position="43"/>
        <end position="65"/>
    </location>
</feature>
<dbReference type="PANTHER" id="PTHR33048">
    <property type="entry name" value="PTH11-LIKE INTEGRAL MEMBRANE PROTEIN (AFU_ORTHOLOGUE AFUA_5G11245)"/>
    <property type="match status" value="1"/>
</dbReference>
<dbReference type="EMBL" id="JAGPXC010000008">
    <property type="protein sequence ID" value="KAH6647947.1"/>
    <property type="molecule type" value="Genomic_DNA"/>
</dbReference>
<evidence type="ECO:0000313" key="10">
    <source>
        <dbReference type="Proteomes" id="UP000758603"/>
    </source>
</evidence>
<sequence>MPGTYSKELMIGLAVGFIIIPSIFVALRILAKWSKGNRLRLDDWLCFGSLAVGITCSVLQLYAAIDGQLGQHQSTGPDGQPILDDPRFLVYEKTKFAVNVISPIGFGFVKASILVLYKTIFQHIRPFRWAVYGMLTIVVIWAVSFFFANLFTCLPITPLIEPFYGNKCVDTYSLWLSVLVTDLIVDVGILIMPIPLVLRLHLPWKDRLGVLGMFLLGTIVVAISIARLVQSLEVAAEFGLHYNDETYYTSPIFFWANIELAVAIVSSCLPTLRPLWIYLFPTSPTTTQKTSTQYIQISDPVRQGGKDRDSVGECQDDIPLTDRGQV</sequence>
<proteinExistence type="inferred from homology"/>
<feature type="transmembrane region" description="Helical" evidence="7">
    <location>
        <begin position="172"/>
        <end position="198"/>
    </location>
</feature>
<dbReference type="AlphaFoldDB" id="A0A9P8UDH2"/>
<dbReference type="GO" id="GO:0016020">
    <property type="term" value="C:membrane"/>
    <property type="evidence" value="ECO:0007669"/>
    <property type="project" value="UniProtKB-SubCell"/>
</dbReference>
<keyword evidence="4 7" id="KW-0472">Membrane</keyword>
<keyword evidence="10" id="KW-1185">Reference proteome</keyword>
<dbReference type="PANTHER" id="PTHR33048:SF134">
    <property type="entry name" value="INTEGRAL MEMBRANE PROTEIN"/>
    <property type="match status" value="1"/>
</dbReference>
<evidence type="ECO:0000256" key="6">
    <source>
        <dbReference type="SAM" id="MobiDB-lite"/>
    </source>
</evidence>
<evidence type="ECO:0000256" key="1">
    <source>
        <dbReference type="ARBA" id="ARBA00004141"/>
    </source>
</evidence>
<evidence type="ECO:0000256" key="7">
    <source>
        <dbReference type="SAM" id="Phobius"/>
    </source>
</evidence>
<dbReference type="InterPro" id="IPR049326">
    <property type="entry name" value="Rhodopsin_dom_fungi"/>
</dbReference>
<organism evidence="9 10">
    <name type="scientific">Truncatella angustata</name>
    <dbReference type="NCBI Taxonomy" id="152316"/>
    <lineage>
        <taxon>Eukaryota</taxon>
        <taxon>Fungi</taxon>
        <taxon>Dikarya</taxon>
        <taxon>Ascomycota</taxon>
        <taxon>Pezizomycotina</taxon>
        <taxon>Sordariomycetes</taxon>
        <taxon>Xylariomycetidae</taxon>
        <taxon>Amphisphaeriales</taxon>
        <taxon>Sporocadaceae</taxon>
        <taxon>Truncatella</taxon>
    </lineage>
</organism>
<feature type="domain" description="Rhodopsin" evidence="8">
    <location>
        <begin position="27"/>
        <end position="276"/>
    </location>
</feature>
<accession>A0A9P8UDH2</accession>